<organism evidence="1 2">
    <name type="scientific">Podila minutissima</name>
    <dbReference type="NCBI Taxonomy" id="64525"/>
    <lineage>
        <taxon>Eukaryota</taxon>
        <taxon>Fungi</taxon>
        <taxon>Fungi incertae sedis</taxon>
        <taxon>Mucoromycota</taxon>
        <taxon>Mortierellomycotina</taxon>
        <taxon>Mortierellomycetes</taxon>
        <taxon>Mortierellales</taxon>
        <taxon>Mortierellaceae</taxon>
        <taxon>Podila</taxon>
    </lineage>
</organism>
<dbReference type="AlphaFoldDB" id="A0A9P5SWV0"/>
<evidence type="ECO:0000313" key="2">
    <source>
        <dbReference type="Proteomes" id="UP000696485"/>
    </source>
</evidence>
<comment type="caution">
    <text evidence="1">The sequence shown here is derived from an EMBL/GenBank/DDBJ whole genome shotgun (WGS) entry which is preliminary data.</text>
</comment>
<keyword evidence="2" id="KW-1185">Reference proteome</keyword>
<evidence type="ECO:0000313" key="1">
    <source>
        <dbReference type="EMBL" id="KAF9337250.1"/>
    </source>
</evidence>
<dbReference type="PANTHER" id="PTHR31639">
    <property type="entry name" value="F-BOX PROTEIN-LIKE"/>
    <property type="match status" value="1"/>
</dbReference>
<dbReference type="EMBL" id="JAAAUY010000032">
    <property type="protein sequence ID" value="KAF9337250.1"/>
    <property type="molecule type" value="Genomic_DNA"/>
</dbReference>
<dbReference type="Gene3D" id="3.80.10.10">
    <property type="entry name" value="Ribonuclease Inhibitor"/>
    <property type="match status" value="1"/>
</dbReference>
<dbReference type="PANTHER" id="PTHR31639:SF256">
    <property type="entry name" value="OS07G0242900 PROTEIN"/>
    <property type="match status" value="1"/>
</dbReference>
<dbReference type="SUPFAM" id="SSF52047">
    <property type="entry name" value="RNI-like"/>
    <property type="match status" value="1"/>
</dbReference>
<name>A0A9P5SWV0_9FUNG</name>
<evidence type="ECO:0008006" key="3">
    <source>
        <dbReference type="Google" id="ProtNLM"/>
    </source>
</evidence>
<accession>A0A9P5SWV0</accession>
<gene>
    <name evidence="1" type="ORF">BG006_005650</name>
</gene>
<sequence>MSTWATCIPEVLEIVFSFLSQRTLRLVVDRVSKHWRTVNRHCLRHELFWAANHPVDKRQAILDRIECQKLDTEAYKVQALHLFGHDARIYDRPDIKVPYLGADMKMEAWKLLLKALGAEDFDNTKLPSAYNMPPSSSSSILDKVHSCDFGGDLDITVFMPLLPLIAPSLVVLQLEGITRGEQFFLSKILRGCPNLRVLTVIPQESTSHFQSRESIRILSKPEFNTFDSEMLVTADTASSSARPWILKLQTLVLTRLAVPQDFMEAIISRSPYLKELQLVFMKVANAVAGAPRLAWDQHAFLAHVARTCKRLTTFHFSWLGRNLAPTTPAILFGHFSKTVDHWGFSRDDKSPTLLKSLTTTVVLLTSLDVVHGTSTERHWFPALHDFLCNNPHLKHLRAASLIYYAEYMDVKKLATQSSTATDPKYDGRTWACRGLRTLHLEIRFAADGNTAVQCRIIYGYLSRMCPFLEELVLRRPYANFEIQHGLCLLSRLQYLERLELHYQSALNLIPSCFEWMGRKSRGGAPRRGSLQWSSKHISDSFLGSQRLKARKIVAKFGVTGQNVDLHEVDRSCSQDAKFRHLGLMKDLEDLEIERMVRGGDCWPRMERLVFQSPDAVWSATVKAIQSVRSDVVMMFPKIEYSCYGTTR</sequence>
<reference evidence="1" key="1">
    <citation type="journal article" date="2020" name="Fungal Divers.">
        <title>Resolving the Mortierellaceae phylogeny through synthesis of multi-gene phylogenetics and phylogenomics.</title>
        <authorList>
            <person name="Vandepol N."/>
            <person name="Liber J."/>
            <person name="Desiro A."/>
            <person name="Na H."/>
            <person name="Kennedy M."/>
            <person name="Barry K."/>
            <person name="Grigoriev I.V."/>
            <person name="Miller A.N."/>
            <person name="O'Donnell K."/>
            <person name="Stajich J.E."/>
            <person name="Bonito G."/>
        </authorList>
    </citation>
    <scope>NUCLEOTIDE SEQUENCE</scope>
    <source>
        <strain evidence="1">NVP1</strain>
    </source>
</reference>
<protein>
    <recommendedName>
        <fullName evidence="3">F-box domain-containing protein</fullName>
    </recommendedName>
</protein>
<dbReference type="InterPro" id="IPR032675">
    <property type="entry name" value="LRR_dom_sf"/>
</dbReference>
<proteinExistence type="predicted"/>
<dbReference type="Proteomes" id="UP000696485">
    <property type="component" value="Unassembled WGS sequence"/>
</dbReference>